<dbReference type="InterPro" id="IPR000353">
    <property type="entry name" value="MHC_II_b_N"/>
</dbReference>
<dbReference type="Gene3D" id="3.10.320.10">
    <property type="entry name" value="Class II Histocompatibility Antigen, M Beta Chain, Chain B, domain 1"/>
    <property type="match status" value="1"/>
</dbReference>
<evidence type="ECO:0000256" key="7">
    <source>
        <dbReference type="ARBA" id="ARBA00023157"/>
    </source>
</evidence>
<keyword evidence="9" id="KW-0491">MHC II</keyword>
<keyword evidence="5" id="KW-1064">Adaptive immunity</keyword>
<keyword evidence="11" id="KW-0732">Signal</keyword>
<dbReference type="InterPro" id="IPR050160">
    <property type="entry name" value="MHC/Immunoglobulin"/>
</dbReference>
<keyword evidence="3" id="KW-0391">Immunity</keyword>
<evidence type="ECO:0000256" key="3">
    <source>
        <dbReference type="ARBA" id="ARBA00022859"/>
    </source>
</evidence>
<accession>A9UM01</accession>
<reference evidence="13" key="1">
    <citation type="submission" date="2007-12" db="EMBL/GenBank/DDBJ databases">
        <authorList>
            <consortium name="NIH - Xenopus Gene Collection (XGC) project"/>
        </authorList>
    </citation>
    <scope>NUCLEOTIDE SEQUENCE [LARGE SCALE MRNA]</scope>
    <source>
        <tissue evidence="13">Lung</tissue>
    </source>
</reference>
<dbReference type="GeneID" id="100137661"/>
<feature type="signal peptide" evidence="11">
    <location>
        <begin position="1"/>
        <end position="21"/>
    </location>
</feature>
<keyword evidence="7" id="KW-1015">Disulfide bond</keyword>
<dbReference type="CDD" id="cd05766">
    <property type="entry name" value="IgC1_MHC_II_beta"/>
    <property type="match status" value="1"/>
</dbReference>
<dbReference type="InterPro" id="IPR036179">
    <property type="entry name" value="Ig-like_dom_sf"/>
</dbReference>
<dbReference type="AlphaFoldDB" id="A9UM01"/>
<sequence length="261" mass="29599">MCGVSVRVVSVLLTLSVCLCASPPENYVFQAKGQCYFRNGTDNVRLLERYISNQEEFVYFDSDEGLFIAKNDFGEVQADHLNSQKEILEQYRAAVDTVCRHNYQIFKPTVIDRKSQPNVKIVNTKTLDLEHENLITCIVDGFFPPIIKVTWLKNGIEEGEQVTSSALLKNGDWTFEIQVMLETTIKHGDTFTCRVEHNSLQQPVSVNWEPDVSESARNKMLTGIVGFVLGSIFIIVGLVVYLRSKKSMTRFSVVQNENLMS</sequence>
<dbReference type="GO" id="GO:0002504">
    <property type="term" value="P:antigen processing and presentation of peptide or polysaccharide antigen via MHC class II"/>
    <property type="evidence" value="ECO:0007669"/>
    <property type="project" value="UniProtKB-KW"/>
</dbReference>
<evidence type="ECO:0000256" key="8">
    <source>
        <dbReference type="ARBA" id="ARBA00023180"/>
    </source>
</evidence>
<dbReference type="SUPFAM" id="SSF54452">
    <property type="entry name" value="MHC antigen-recognition domain"/>
    <property type="match status" value="1"/>
</dbReference>
<evidence type="ECO:0000256" key="11">
    <source>
        <dbReference type="SAM" id="SignalP"/>
    </source>
</evidence>
<keyword evidence="6 10" id="KW-0472">Membrane</keyword>
<evidence type="ECO:0000256" key="2">
    <source>
        <dbReference type="ARBA" id="ARBA00022692"/>
    </source>
</evidence>
<dbReference type="GO" id="GO:0042613">
    <property type="term" value="C:MHC class II protein complex"/>
    <property type="evidence" value="ECO:0007669"/>
    <property type="project" value="UniProtKB-KW"/>
</dbReference>
<keyword evidence="8" id="KW-0325">Glycoprotein</keyword>
<dbReference type="InterPro" id="IPR014745">
    <property type="entry name" value="MHC_II_a/b_N"/>
</dbReference>
<dbReference type="Gene3D" id="2.60.40.10">
    <property type="entry name" value="Immunoglobulins"/>
    <property type="match status" value="1"/>
</dbReference>
<dbReference type="PANTHER" id="PTHR19944">
    <property type="entry name" value="MHC CLASS II-RELATED"/>
    <property type="match status" value="1"/>
</dbReference>
<evidence type="ECO:0000256" key="9">
    <source>
        <dbReference type="ARBA" id="ARBA00023182"/>
    </source>
</evidence>
<evidence type="ECO:0000256" key="10">
    <source>
        <dbReference type="SAM" id="Phobius"/>
    </source>
</evidence>
<dbReference type="RefSeq" id="NP_001108277.1">
    <property type="nucleotide sequence ID" value="NM_001114805.1"/>
</dbReference>
<dbReference type="InterPro" id="IPR011162">
    <property type="entry name" value="MHC_I/II-like_Ag-recog"/>
</dbReference>
<dbReference type="InterPro" id="IPR007110">
    <property type="entry name" value="Ig-like_dom"/>
</dbReference>
<feature type="transmembrane region" description="Helical" evidence="10">
    <location>
        <begin position="220"/>
        <end position="242"/>
    </location>
</feature>
<proteinExistence type="evidence at transcript level"/>
<dbReference type="SUPFAM" id="SSF48726">
    <property type="entry name" value="Immunoglobulin"/>
    <property type="match status" value="1"/>
</dbReference>
<dbReference type="PROSITE" id="PS50835">
    <property type="entry name" value="IG_LIKE"/>
    <property type="match status" value="1"/>
</dbReference>
<keyword evidence="2 10" id="KW-0812">Transmembrane</keyword>
<evidence type="ECO:0000256" key="6">
    <source>
        <dbReference type="ARBA" id="ARBA00023136"/>
    </source>
</evidence>
<dbReference type="InterPro" id="IPR013783">
    <property type="entry name" value="Ig-like_fold"/>
</dbReference>
<comment type="subcellular location">
    <subcellularLocation>
        <location evidence="1">Membrane</location>
        <topology evidence="1">Single-pass type I membrane protein</topology>
    </subcellularLocation>
</comment>
<organism evidence="13">
    <name type="scientific">Xenopus laevis</name>
    <name type="common">African clawed frog</name>
    <dbReference type="NCBI Taxonomy" id="8355"/>
    <lineage>
        <taxon>Eukaryota</taxon>
        <taxon>Metazoa</taxon>
        <taxon>Chordata</taxon>
        <taxon>Craniata</taxon>
        <taxon>Vertebrata</taxon>
        <taxon>Euteleostomi</taxon>
        <taxon>Amphibia</taxon>
        <taxon>Batrachia</taxon>
        <taxon>Anura</taxon>
        <taxon>Pipoidea</taxon>
        <taxon>Pipidae</taxon>
        <taxon>Xenopodinae</taxon>
        <taxon>Xenopus</taxon>
        <taxon>Xenopus</taxon>
    </lineage>
</organism>
<feature type="domain" description="Ig-like" evidence="12">
    <location>
        <begin position="108"/>
        <end position="205"/>
    </location>
</feature>
<evidence type="ECO:0000256" key="5">
    <source>
        <dbReference type="ARBA" id="ARBA00023130"/>
    </source>
</evidence>
<dbReference type="PROSITE" id="PS00290">
    <property type="entry name" value="IG_MHC"/>
    <property type="match status" value="1"/>
</dbReference>
<evidence type="ECO:0000259" key="12">
    <source>
        <dbReference type="PROSITE" id="PS50835"/>
    </source>
</evidence>
<dbReference type="PANTHER" id="PTHR19944:SF99">
    <property type="entry name" value="HLA CLASS II HISTOCOMPATIBILITY ANTIGEN, DRB1 BETA CHAIN"/>
    <property type="match status" value="1"/>
</dbReference>
<evidence type="ECO:0000313" key="13">
    <source>
        <dbReference type="EMBL" id="AAI57470.1"/>
    </source>
</evidence>
<dbReference type="Pfam" id="PF07654">
    <property type="entry name" value="C1-set"/>
    <property type="match status" value="1"/>
</dbReference>
<feature type="chain" id="PRO_5002744289" evidence="11">
    <location>
        <begin position="22"/>
        <end position="261"/>
    </location>
</feature>
<keyword evidence="4 10" id="KW-1133">Transmembrane helix</keyword>
<evidence type="ECO:0000256" key="4">
    <source>
        <dbReference type="ARBA" id="ARBA00022989"/>
    </source>
</evidence>
<name>A9UM01_XENLA</name>
<evidence type="ECO:0000256" key="1">
    <source>
        <dbReference type="ARBA" id="ARBA00004479"/>
    </source>
</evidence>
<dbReference type="InterPro" id="IPR003006">
    <property type="entry name" value="Ig/MHC_CS"/>
</dbReference>
<dbReference type="EMBL" id="BC157469">
    <property type="protein sequence ID" value="AAI57470.1"/>
    <property type="molecule type" value="mRNA"/>
</dbReference>
<dbReference type="Pfam" id="PF00969">
    <property type="entry name" value="MHC_II_beta"/>
    <property type="match status" value="1"/>
</dbReference>
<dbReference type="SMART" id="SM00407">
    <property type="entry name" value="IGc1"/>
    <property type="match status" value="1"/>
</dbReference>
<dbReference type="FunFam" id="3.10.320.10:FF:000001">
    <property type="entry name" value="HLA class II histocompatibility antigen, DRB1-1 beta chain"/>
    <property type="match status" value="1"/>
</dbReference>
<dbReference type="InterPro" id="IPR003597">
    <property type="entry name" value="Ig_C1-set"/>
</dbReference>
<dbReference type="GO" id="GO:0002250">
    <property type="term" value="P:adaptive immune response"/>
    <property type="evidence" value="ECO:0007669"/>
    <property type="project" value="UniProtKB-KW"/>
</dbReference>
<protein>
    <submittedName>
        <fullName evidence="13">LOC100137661 protein</fullName>
    </submittedName>
</protein>
<dbReference type="SMART" id="SM00921">
    <property type="entry name" value="MHC_II_beta"/>
    <property type="match status" value="1"/>
</dbReference>
<gene>
    <name evidence="13" type="primary">LOC100137661</name>
</gene>